<dbReference type="SMART" id="SM01240">
    <property type="entry name" value="IMPDH"/>
    <property type="match status" value="1"/>
</dbReference>
<keyword evidence="7" id="KW-0520">NAD</keyword>
<organism evidence="10">
    <name type="scientific">marine sediment metagenome</name>
    <dbReference type="NCBI Taxonomy" id="412755"/>
    <lineage>
        <taxon>unclassified sequences</taxon>
        <taxon>metagenomes</taxon>
        <taxon>ecological metagenomes</taxon>
    </lineage>
</organism>
<accession>A0A0F9FVR3</accession>
<keyword evidence="3" id="KW-0332">GMP biosynthesis</keyword>
<keyword evidence="4" id="KW-0658">Purine biosynthesis</keyword>
<evidence type="ECO:0000256" key="6">
    <source>
        <dbReference type="ARBA" id="ARBA00023002"/>
    </source>
</evidence>
<dbReference type="InterPro" id="IPR005990">
    <property type="entry name" value="IMP_DH"/>
</dbReference>
<comment type="catalytic activity">
    <reaction evidence="8">
        <text>IMP + NAD(+) + H2O = XMP + NADH + H(+)</text>
        <dbReference type="Rhea" id="RHEA:11708"/>
        <dbReference type="ChEBI" id="CHEBI:15377"/>
        <dbReference type="ChEBI" id="CHEBI:15378"/>
        <dbReference type="ChEBI" id="CHEBI:57464"/>
        <dbReference type="ChEBI" id="CHEBI:57540"/>
        <dbReference type="ChEBI" id="CHEBI:57945"/>
        <dbReference type="ChEBI" id="CHEBI:58053"/>
        <dbReference type="EC" id="1.1.1.205"/>
    </reaction>
</comment>
<dbReference type="EMBL" id="LAZR01028822">
    <property type="protein sequence ID" value="KKL61430.1"/>
    <property type="molecule type" value="Genomic_DNA"/>
</dbReference>
<evidence type="ECO:0000256" key="5">
    <source>
        <dbReference type="ARBA" id="ARBA00022958"/>
    </source>
</evidence>
<dbReference type="AlphaFoldDB" id="A0A0F9FVR3"/>
<evidence type="ECO:0000256" key="7">
    <source>
        <dbReference type="ARBA" id="ARBA00023027"/>
    </source>
</evidence>
<dbReference type="Pfam" id="PF00478">
    <property type="entry name" value="IMPDH"/>
    <property type="match status" value="1"/>
</dbReference>
<evidence type="ECO:0000256" key="3">
    <source>
        <dbReference type="ARBA" id="ARBA00022749"/>
    </source>
</evidence>
<comment type="caution">
    <text evidence="10">The sequence shown here is derived from an EMBL/GenBank/DDBJ whole genome shotgun (WGS) entry which is preliminary data.</text>
</comment>
<dbReference type="GO" id="GO:0003938">
    <property type="term" value="F:IMP dehydrogenase activity"/>
    <property type="evidence" value="ECO:0007669"/>
    <property type="project" value="InterPro"/>
</dbReference>
<protein>
    <recommendedName>
        <fullName evidence="9">IMP dehydrogenase/GMP reductase domain-containing protein</fullName>
    </recommendedName>
</protein>
<dbReference type="GO" id="GO:0006183">
    <property type="term" value="P:GTP biosynthetic process"/>
    <property type="evidence" value="ECO:0007669"/>
    <property type="project" value="TreeGrafter"/>
</dbReference>
<dbReference type="FunFam" id="3.20.20.70:FF:000424">
    <property type="entry name" value="Inosine-5'-monophosphate dehydrogenase 2"/>
    <property type="match status" value="1"/>
</dbReference>
<proteinExistence type="inferred from homology"/>
<comment type="cofactor">
    <cofactor evidence="1">
        <name>K(+)</name>
        <dbReference type="ChEBI" id="CHEBI:29103"/>
    </cofactor>
</comment>
<feature type="non-terminal residue" evidence="10">
    <location>
        <position position="1"/>
    </location>
</feature>
<evidence type="ECO:0000259" key="9">
    <source>
        <dbReference type="Pfam" id="PF00478"/>
    </source>
</evidence>
<dbReference type="PANTHER" id="PTHR11911:SF111">
    <property type="entry name" value="INOSINE-5'-MONOPHOSPHATE DEHYDROGENASE"/>
    <property type="match status" value="1"/>
</dbReference>
<evidence type="ECO:0000256" key="4">
    <source>
        <dbReference type="ARBA" id="ARBA00022755"/>
    </source>
</evidence>
<evidence type="ECO:0000256" key="2">
    <source>
        <dbReference type="ARBA" id="ARBA00005502"/>
    </source>
</evidence>
<dbReference type="CDD" id="cd00381">
    <property type="entry name" value="IMPDH"/>
    <property type="match status" value="1"/>
</dbReference>
<evidence type="ECO:0000256" key="8">
    <source>
        <dbReference type="ARBA" id="ARBA00048028"/>
    </source>
</evidence>
<comment type="similarity">
    <text evidence="2">Belongs to the IMPDH/GMPR family.</text>
</comment>
<feature type="domain" description="IMP dehydrogenase/GMP reductase" evidence="9">
    <location>
        <begin position="1"/>
        <end position="252"/>
    </location>
</feature>
<evidence type="ECO:0000313" key="10">
    <source>
        <dbReference type="EMBL" id="KKL61430.1"/>
    </source>
</evidence>
<dbReference type="GO" id="GO:0005737">
    <property type="term" value="C:cytoplasm"/>
    <property type="evidence" value="ECO:0007669"/>
    <property type="project" value="TreeGrafter"/>
</dbReference>
<evidence type="ECO:0000256" key="1">
    <source>
        <dbReference type="ARBA" id="ARBA00001958"/>
    </source>
</evidence>
<dbReference type="InterPro" id="IPR015875">
    <property type="entry name" value="IMP_DH/GMP_Rdtase_CS"/>
</dbReference>
<dbReference type="PROSITE" id="PS00487">
    <property type="entry name" value="IMP_DH_GMP_RED"/>
    <property type="match status" value="1"/>
</dbReference>
<sequence length="298" mass="32953">IPIVSSPMDTVTEYEMAFKLWEFGGVGFIHRFMTIEEQVDQVKKLREKIRNYFEYDEYIVSAKQLGAVSIGVTGDYYERAQELFEHNAKTFLFDVAHGHHILLKGAITKLRKKYGDTITIIGGSVATAQAAKDLIDWGVDCVRIGVGCGSLCETRIKTGVGIPQATAIADVARIARKEGITIIADGGIRTPGDAAKAIGLGADMVMLGSLFAGTKETPGRLIRVGDFPNEQLFKQYRGSASQSAKLDRGENDNNVVYFVCSCGNTTKIYIPPHQKELICRDCFRKHDVSKFKRYRLGT</sequence>
<dbReference type="Gene3D" id="3.20.20.70">
    <property type="entry name" value="Aldolase class I"/>
    <property type="match status" value="1"/>
</dbReference>
<dbReference type="InterPro" id="IPR013785">
    <property type="entry name" value="Aldolase_TIM"/>
</dbReference>
<name>A0A0F9FVR3_9ZZZZ</name>
<keyword evidence="5" id="KW-0630">Potassium</keyword>
<keyword evidence="6" id="KW-0560">Oxidoreductase</keyword>
<dbReference type="PANTHER" id="PTHR11911">
    <property type="entry name" value="INOSINE-5-MONOPHOSPHATE DEHYDROGENASE RELATED"/>
    <property type="match status" value="1"/>
</dbReference>
<dbReference type="InterPro" id="IPR001093">
    <property type="entry name" value="IMP_DH_GMPRt"/>
</dbReference>
<reference evidence="10" key="1">
    <citation type="journal article" date="2015" name="Nature">
        <title>Complex archaea that bridge the gap between prokaryotes and eukaryotes.</title>
        <authorList>
            <person name="Spang A."/>
            <person name="Saw J.H."/>
            <person name="Jorgensen S.L."/>
            <person name="Zaremba-Niedzwiedzka K."/>
            <person name="Martijn J."/>
            <person name="Lind A.E."/>
            <person name="van Eijk R."/>
            <person name="Schleper C."/>
            <person name="Guy L."/>
            <person name="Ettema T.J."/>
        </authorList>
    </citation>
    <scope>NUCLEOTIDE SEQUENCE</scope>
</reference>
<dbReference type="SUPFAM" id="SSF51412">
    <property type="entry name" value="Inosine monophosphate dehydrogenase (IMPDH)"/>
    <property type="match status" value="1"/>
</dbReference>
<gene>
    <name evidence="10" type="ORF">LCGC14_2195400</name>
</gene>